<dbReference type="Proteomes" id="UP000178911">
    <property type="component" value="Unassembled WGS sequence"/>
</dbReference>
<protein>
    <submittedName>
        <fullName evidence="2">UDP-N-acetyl-D-glucosamine 2-epimerase, UDP-hydrolysing</fullName>
    </submittedName>
</protein>
<dbReference type="AlphaFoldDB" id="A0A1F8GJP1"/>
<gene>
    <name evidence="2" type="ORF">A3A13_01010</name>
</gene>
<reference evidence="2 3" key="1">
    <citation type="journal article" date="2016" name="Nat. Commun.">
        <title>Thousands of microbial genomes shed light on interconnected biogeochemical processes in an aquifer system.</title>
        <authorList>
            <person name="Anantharaman K."/>
            <person name="Brown C.T."/>
            <person name="Hug L.A."/>
            <person name="Sharon I."/>
            <person name="Castelle C.J."/>
            <person name="Probst A.J."/>
            <person name="Thomas B.C."/>
            <person name="Singh A."/>
            <person name="Wilkins M.J."/>
            <person name="Karaoz U."/>
            <person name="Brodie E.L."/>
            <person name="Williams K.H."/>
            <person name="Hubbard S.S."/>
            <person name="Banfield J.F."/>
        </authorList>
    </citation>
    <scope>NUCLEOTIDE SEQUENCE [LARGE SCALE GENOMIC DNA]</scope>
</reference>
<evidence type="ECO:0000313" key="2">
    <source>
        <dbReference type="EMBL" id="OGN24639.1"/>
    </source>
</evidence>
<dbReference type="InterPro" id="IPR003331">
    <property type="entry name" value="UDP_GlcNAc_Epimerase_2_dom"/>
</dbReference>
<dbReference type="SUPFAM" id="SSF53756">
    <property type="entry name" value="UDP-Glycosyltransferase/glycogen phosphorylase"/>
    <property type="match status" value="1"/>
</dbReference>
<dbReference type="InterPro" id="IPR029767">
    <property type="entry name" value="WecB-like"/>
</dbReference>
<dbReference type="GO" id="GO:0006047">
    <property type="term" value="P:UDP-N-acetylglucosamine metabolic process"/>
    <property type="evidence" value="ECO:0007669"/>
    <property type="project" value="InterPro"/>
</dbReference>
<dbReference type="GO" id="GO:0004553">
    <property type="term" value="F:hydrolase activity, hydrolyzing O-glycosyl compounds"/>
    <property type="evidence" value="ECO:0007669"/>
    <property type="project" value="InterPro"/>
</dbReference>
<dbReference type="InterPro" id="IPR020004">
    <property type="entry name" value="UDP-GlcNAc_Epase"/>
</dbReference>
<dbReference type="Pfam" id="PF02350">
    <property type="entry name" value="Epimerase_2"/>
    <property type="match status" value="1"/>
</dbReference>
<dbReference type="NCBIfam" id="TIGR03568">
    <property type="entry name" value="NeuC_NnaA"/>
    <property type="match status" value="1"/>
</dbReference>
<dbReference type="PANTHER" id="PTHR43174">
    <property type="entry name" value="UDP-N-ACETYLGLUCOSAMINE 2-EPIMERASE"/>
    <property type="match status" value="1"/>
</dbReference>
<feature type="domain" description="UDP-N-acetylglucosamine 2-epimerase" evidence="1">
    <location>
        <begin position="27"/>
        <end position="363"/>
    </location>
</feature>
<name>A0A1F8GJP1_9BACT</name>
<dbReference type="STRING" id="1802695.A3A13_01010"/>
<sequence>MRKNILFITGTRADYGLLKPVIKQMFQSPKMKPKVLATGIHALKKFGLTLGEIKKDKMPIVAIVKISEKDSMIQSLSKEISGIADYCASDKIDYIFVLGDRDEAFAGAVVGLHLNIPVIHFSGGDVSGPSVDHYLRNAITVFSKFHFVQTIQSRKNAIKLGTDPKFTFVAGSLGLNGLQPNQMPDKEAVAKKMLLDKNKKWFLVSMHPTLFDNIPTRGQIDPLIDFLKTLDGEKIIIYPNSDTGAAYFIKKINSISKKPDVHIYPNLAMGDYLCLMKNCDIFIGNSSSGLTEAGFMKTPFVNIGNRQKGREAGANVIFCDYDQASIKKGINLALSDKFRTKLQKTKSIYTGGEVAKRVVSILESRI</sequence>
<dbReference type="Gene3D" id="3.40.50.2000">
    <property type="entry name" value="Glycogen Phosphorylase B"/>
    <property type="match status" value="2"/>
</dbReference>
<accession>A0A1F8GJP1</accession>
<evidence type="ECO:0000259" key="1">
    <source>
        <dbReference type="Pfam" id="PF02350"/>
    </source>
</evidence>
<comment type="caution">
    <text evidence="2">The sequence shown here is derived from an EMBL/GenBank/DDBJ whole genome shotgun (WGS) entry which is preliminary data.</text>
</comment>
<proteinExistence type="predicted"/>
<organism evidence="2 3">
    <name type="scientific">Candidatus Yanofskybacteria bacterium RIFCSPLOWO2_01_FULL_43_22</name>
    <dbReference type="NCBI Taxonomy" id="1802695"/>
    <lineage>
        <taxon>Bacteria</taxon>
        <taxon>Candidatus Yanofskyibacteriota</taxon>
    </lineage>
</organism>
<dbReference type="EMBL" id="MGKJ01000010">
    <property type="protein sequence ID" value="OGN24639.1"/>
    <property type="molecule type" value="Genomic_DNA"/>
</dbReference>
<evidence type="ECO:0000313" key="3">
    <source>
        <dbReference type="Proteomes" id="UP000178911"/>
    </source>
</evidence>
<dbReference type="PANTHER" id="PTHR43174:SF3">
    <property type="entry name" value="UDP-N-ACETYLGLUCOSAMINE 2-EPIMERASE"/>
    <property type="match status" value="1"/>
</dbReference>